<dbReference type="Proteomes" id="UP000826921">
    <property type="component" value="Unassembled WGS sequence"/>
</dbReference>
<keyword evidence="1" id="KW-0472">Membrane</keyword>
<accession>A0AB35FRS5</accession>
<evidence type="ECO:0000313" key="3">
    <source>
        <dbReference type="Proteomes" id="UP000826921"/>
    </source>
</evidence>
<dbReference type="NCBIfam" id="TIGR02327">
    <property type="entry name" value="int_mem_ywzB"/>
    <property type="match status" value="1"/>
</dbReference>
<organism evidence="2 3">
    <name type="scientific">Streptococcus gordonii</name>
    <dbReference type="NCBI Taxonomy" id="1302"/>
    <lineage>
        <taxon>Bacteria</taxon>
        <taxon>Bacillati</taxon>
        <taxon>Bacillota</taxon>
        <taxon>Bacilli</taxon>
        <taxon>Lactobacillales</taxon>
        <taxon>Streptococcaceae</taxon>
        <taxon>Streptococcus</taxon>
    </lineage>
</organism>
<dbReference type="InterPro" id="IPR009526">
    <property type="entry name" value="DUF1146"/>
</dbReference>
<comment type="caution">
    <text evidence="2">The sequence shown here is derived from an EMBL/GenBank/DDBJ whole genome shotgun (WGS) entry which is preliminary data.</text>
</comment>
<dbReference type="RefSeq" id="WP_037622338.1">
    <property type="nucleotide sequence ID" value="NZ_CABEIB010000003.1"/>
</dbReference>
<feature type="transmembrane region" description="Helical" evidence="1">
    <location>
        <begin position="42"/>
        <end position="65"/>
    </location>
</feature>
<proteinExistence type="predicted"/>
<dbReference type="AlphaFoldDB" id="A0AB35FRS5"/>
<dbReference type="EMBL" id="JAHZQA010000002">
    <property type="protein sequence ID" value="MBZ2127136.1"/>
    <property type="molecule type" value="Genomic_DNA"/>
</dbReference>
<keyword evidence="1" id="KW-0812">Transmembrane</keyword>
<evidence type="ECO:0000313" key="2">
    <source>
        <dbReference type="EMBL" id="MBZ2127136.1"/>
    </source>
</evidence>
<name>A0AB35FRS5_STRGN</name>
<gene>
    <name evidence="2" type="ORF">K1I74_03550</name>
</gene>
<evidence type="ECO:0000256" key="1">
    <source>
        <dbReference type="SAM" id="Phobius"/>
    </source>
</evidence>
<protein>
    <submittedName>
        <fullName evidence="2">DUF1146 family protein</fullName>
    </submittedName>
</protein>
<dbReference type="GeneID" id="93787019"/>
<reference evidence="2" key="1">
    <citation type="submission" date="2021-07" db="EMBL/GenBank/DDBJ databases">
        <title>Occurrence of streptococci in the human mouth that bind to a non-human glycan.</title>
        <authorList>
            <person name="Cross B."/>
            <person name="Thamadilok S."/>
            <person name="Bensing B."/>
            <person name="Sasmal A."/>
            <person name="Khedri Z."/>
            <person name="Deng L."/>
            <person name="Yu H."/>
            <person name="Mehta A."/>
            <person name="Aluvathingal J."/>
            <person name="Nadendla S."/>
            <person name="Vickerman M."/>
            <person name="Chen X."/>
            <person name="Dewhirst F."/>
            <person name="Gill A."/>
            <person name="Lettrichova I."/>
            <person name="Diaz S."/>
            <person name="Gill S."/>
            <person name="Tettelin H."/>
            <person name="Iverson T."/>
            <person name="Sullam P."/>
            <person name="Varki A."/>
            <person name="Ruhl S."/>
        </authorList>
    </citation>
    <scope>NUCLEOTIDE SEQUENCE</scope>
    <source>
        <strain evidence="2">SK9</strain>
    </source>
</reference>
<dbReference type="Pfam" id="PF06612">
    <property type="entry name" value="DUF1146"/>
    <property type="match status" value="1"/>
</dbReference>
<keyword evidence="1" id="KW-1133">Transmembrane helix</keyword>
<sequence>MIQIVFTLSSHLLFIFLSHQLLSSLVNWERLLKVNADNALKIRLLILFLSIALGYLVSLFFLSIYQVSFDILNGNVK</sequence>